<dbReference type="OrthoDB" id="4131070at2"/>
<comment type="similarity">
    <text evidence="1">Belongs to the phosphoglycerate mutase family. BPG-dependent PGAM subfamily.</text>
</comment>
<reference evidence="8 9" key="1">
    <citation type="submission" date="2018-07" db="EMBL/GenBank/DDBJ databases">
        <title>Genome sequences of six Lactobacillus spp. isolated from bumble bee guts.</title>
        <authorList>
            <person name="Motta E.V.S."/>
            <person name="Moran N.A."/>
        </authorList>
    </citation>
    <scope>NUCLEOTIDE SEQUENCE [LARGE SCALE GENOMIC DNA]</scope>
    <source>
        <strain evidence="8 9">BI-1.1</strain>
    </source>
</reference>
<protein>
    <recommendedName>
        <fullName evidence="2">phosphoglycerate mutase (2,3-diphosphoglycerate-dependent)</fullName>
        <ecNumber evidence="2">5.4.2.11</ecNumber>
    </recommendedName>
</protein>
<sequence length="226" mass="25308">MPIKLYLMRHGQTQLNQAGLVQGVTDGWLNTKGIRQVQATAVDFQQRGLHFDLAFSSPSQRARQTAQIVLAAVNPDLPIQTLTQLSEVNFGNYESQLESDLAADLLHKLEFKPQKLQIFIQQNGWSKTLELILDTLSDLDQTAENYQMVISRLQVAMQMMIHQASRQSVQQVLIVAHGLSLLVLLSILDNSVILPQQGLDNASVSQVDYEDGIYQVVSINNTRLQQ</sequence>
<feature type="binding site" evidence="6">
    <location>
        <position position="61"/>
    </location>
    <ligand>
        <name>substrate</name>
    </ligand>
</feature>
<evidence type="ECO:0000256" key="6">
    <source>
        <dbReference type="PIRSR" id="PIRSR613078-2"/>
    </source>
</evidence>
<dbReference type="Proteomes" id="UP000284109">
    <property type="component" value="Unassembled WGS sequence"/>
</dbReference>
<dbReference type="AlphaFoldDB" id="A0A3R6YLY8"/>
<evidence type="ECO:0000256" key="5">
    <source>
        <dbReference type="PIRSR" id="PIRSR613078-1"/>
    </source>
</evidence>
<dbReference type="CDD" id="cd07040">
    <property type="entry name" value="HP"/>
    <property type="match status" value="1"/>
</dbReference>
<feature type="binding site" evidence="6">
    <location>
        <begin position="9"/>
        <end position="16"/>
    </location>
    <ligand>
        <name>substrate</name>
    </ligand>
</feature>
<gene>
    <name evidence="8" type="ORF">DS831_08575</name>
</gene>
<keyword evidence="4" id="KW-0413">Isomerase</keyword>
<proteinExistence type="inferred from homology"/>
<name>A0A3R6YLY8_9LACO</name>
<dbReference type="InterPro" id="IPR013078">
    <property type="entry name" value="His_Pase_superF_clade-1"/>
</dbReference>
<evidence type="ECO:0000256" key="3">
    <source>
        <dbReference type="ARBA" id="ARBA00023152"/>
    </source>
</evidence>
<evidence type="ECO:0000256" key="4">
    <source>
        <dbReference type="ARBA" id="ARBA00023235"/>
    </source>
</evidence>
<dbReference type="Gene3D" id="3.40.50.1240">
    <property type="entry name" value="Phosphoglycerate mutase-like"/>
    <property type="match status" value="1"/>
</dbReference>
<feature type="active site" description="Proton donor/acceptor" evidence="5">
    <location>
        <position position="87"/>
    </location>
</feature>
<dbReference type="Pfam" id="PF00300">
    <property type="entry name" value="His_Phos_1"/>
    <property type="match status" value="1"/>
</dbReference>
<dbReference type="InterPro" id="IPR029033">
    <property type="entry name" value="His_PPase_superfam"/>
</dbReference>
<keyword evidence="3" id="KW-0324">Glycolysis</keyword>
<evidence type="ECO:0000313" key="8">
    <source>
        <dbReference type="EMBL" id="RHW50200.1"/>
    </source>
</evidence>
<organism evidence="8 9">
    <name type="scientific">Bombilactobacillus bombi</name>
    <dbReference type="NCBI Taxonomy" id="1303590"/>
    <lineage>
        <taxon>Bacteria</taxon>
        <taxon>Bacillati</taxon>
        <taxon>Bacillota</taxon>
        <taxon>Bacilli</taxon>
        <taxon>Lactobacillales</taxon>
        <taxon>Lactobacillaceae</taxon>
        <taxon>Bombilactobacillus</taxon>
    </lineage>
</organism>
<dbReference type="PROSITE" id="PS00175">
    <property type="entry name" value="PG_MUTASE"/>
    <property type="match status" value="1"/>
</dbReference>
<dbReference type="PANTHER" id="PTHR11931">
    <property type="entry name" value="PHOSPHOGLYCERATE MUTASE"/>
    <property type="match status" value="1"/>
</dbReference>
<keyword evidence="9" id="KW-1185">Reference proteome</keyword>
<dbReference type="InterPro" id="IPR005952">
    <property type="entry name" value="Phosphogly_mut1"/>
</dbReference>
<evidence type="ECO:0000256" key="7">
    <source>
        <dbReference type="PIRSR" id="PIRSR613078-3"/>
    </source>
</evidence>
<comment type="caution">
    <text evidence="8">The sequence shown here is derived from an EMBL/GenBank/DDBJ whole genome shotgun (WGS) entry which is preliminary data.</text>
</comment>
<evidence type="ECO:0000256" key="1">
    <source>
        <dbReference type="ARBA" id="ARBA00006717"/>
    </source>
</evidence>
<dbReference type="EMBL" id="QOCR01000004">
    <property type="protein sequence ID" value="RHW50200.1"/>
    <property type="molecule type" value="Genomic_DNA"/>
</dbReference>
<evidence type="ECO:0000256" key="2">
    <source>
        <dbReference type="ARBA" id="ARBA00012028"/>
    </source>
</evidence>
<feature type="active site" description="Tele-phosphohistidine intermediate" evidence="5">
    <location>
        <position position="10"/>
    </location>
</feature>
<dbReference type="EC" id="5.4.2.11" evidence="2"/>
<dbReference type="InterPro" id="IPR001345">
    <property type="entry name" value="PG/BPGM_mutase_AS"/>
</dbReference>
<evidence type="ECO:0000313" key="9">
    <source>
        <dbReference type="Proteomes" id="UP000284109"/>
    </source>
</evidence>
<feature type="site" description="Transition state stabilizer" evidence="7">
    <location>
        <position position="177"/>
    </location>
</feature>
<dbReference type="GO" id="GO:0004619">
    <property type="term" value="F:phosphoglycerate mutase activity"/>
    <property type="evidence" value="ECO:0007669"/>
    <property type="project" value="UniProtKB-EC"/>
</dbReference>
<accession>A0A3R6YLY8</accession>
<dbReference type="GO" id="GO:0006096">
    <property type="term" value="P:glycolytic process"/>
    <property type="evidence" value="ECO:0007669"/>
    <property type="project" value="UniProtKB-KW"/>
</dbReference>
<dbReference type="SMART" id="SM00855">
    <property type="entry name" value="PGAM"/>
    <property type="match status" value="1"/>
</dbReference>
<dbReference type="RefSeq" id="WP_118902742.1">
    <property type="nucleotide sequence ID" value="NZ_QOCR01000004.1"/>
</dbReference>
<dbReference type="SUPFAM" id="SSF53254">
    <property type="entry name" value="Phosphoglycerate mutase-like"/>
    <property type="match status" value="1"/>
</dbReference>